<protein>
    <recommendedName>
        <fullName evidence="3">DUF885 domain-containing protein</fullName>
    </recommendedName>
</protein>
<dbReference type="InterPro" id="IPR010281">
    <property type="entry name" value="DUF885"/>
</dbReference>
<reference evidence="1 2" key="1">
    <citation type="submission" date="2015-03" db="EMBL/GenBank/DDBJ databases">
        <authorList>
            <person name="Hassan Y.I."/>
            <person name="Lepp D."/>
            <person name="Zhou T."/>
        </authorList>
    </citation>
    <scope>NUCLEOTIDE SEQUENCE [LARGE SCALE GENOMIC DNA]</scope>
    <source>
        <strain evidence="1 2">GH2-10</strain>
    </source>
</reference>
<comment type="caution">
    <text evidence="1">The sequence shown here is derived from an EMBL/GenBank/DDBJ whole genome shotgun (WGS) entry which is preliminary data.</text>
</comment>
<dbReference type="Pfam" id="PF05960">
    <property type="entry name" value="DUF885"/>
    <property type="match status" value="1"/>
</dbReference>
<dbReference type="PANTHER" id="PTHR33361:SF2">
    <property type="entry name" value="DUF885 DOMAIN-CONTAINING PROTEIN"/>
    <property type="match status" value="1"/>
</dbReference>
<evidence type="ECO:0000313" key="1">
    <source>
        <dbReference type="EMBL" id="KKB75850.1"/>
    </source>
</evidence>
<evidence type="ECO:0000313" key="2">
    <source>
        <dbReference type="Proteomes" id="UP000033514"/>
    </source>
</evidence>
<evidence type="ECO:0008006" key="3">
    <source>
        <dbReference type="Google" id="ProtNLM"/>
    </source>
</evidence>
<dbReference type="AlphaFoldDB" id="A0A0F5L0W7"/>
<gene>
    <name evidence="1" type="ORF">VW35_18990</name>
</gene>
<dbReference type="STRING" id="361041.VW35_18990"/>
<dbReference type="PANTHER" id="PTHR33361">
    <property type="entry name" value="GLR0591 PROTEIN"/>
    <property type="match status" value="1"/>
</dbReference>
<organism evidence="1 2">
    <name type="scientific">Devosia soli</name>
    <dbReference type="NCBI Taxonomy" id="361041"/>
    <lineage>
        <taxon>Bacteria</taxon>
        <taxon>Pseudomonadati</taxon>
        <taxon>Pseudomonadota</taxon>
        <taxon>Alphaproteobacteria</taxon>
        <taxon>Hyphomicrobiales</taxon>
        <taxon>Devosiaceae</taxon>
        <taxon>Devosia</taxon>
    </lineage>
</organism>
<dbReference type="Proteomes" id="UP000033514">
    <property type="component" value="Unassembled WGS sequence"/>
</dbReference>
<proteinExistence type="predicted"/>
<dbReference type="PATRIC" id="fig|361041.3.peg.3213"/>
<dbReference type="EMBL" id="LAJG01000048">
    <property type="protein sequence ID" value="KKB75850.1"/>
    <property type="molecule type" value="Genomic_DNA"/>
</dbReference>
<name>A0A0F5L0W7_9HYPH</name>
<dbReference type="RefSeq" id="WP_046144668.1">
    <property type="nucleotide sequence ID" value="NZ_LAJG01000048.1"/>
</dbReference>
<keyword evidence="2" id="KW-1185">Reference proteome</keyword>
<sequence length="539" mass="59913">MTVSYDPALVDDFLAHHWRFRPVDATFMGDKAHDSELPPAGPETLTEEIAEIDDLLARLEASEEPENLGDRLDRRMMLAELRMQRLAAETRPRLHNPAWYSGEAAFSIISLLLPQSMPIRHAALVARLNGIDTFLRAAAERLDGVPAAQGWIKRAQKEATAMAGFLRSDIKLHEEFADDWAEPARQAADAFEAFAAALDTQPDADPACGEAYLSQLMTEIHGLPMSPREAVDLAEAAYKRMGDEMAEMARAIDPSRSVDQILASLADIHPADPEAVFDSYMDWDVQAVAQGAELVTPAQEYDLDYRWMAPCFRKISQPLYFLFYRSPPGLNPGAGSVYWVTPPGEDEQAFLRGNNTAMVKTIHSVHHGSVGHHTQNTRARAAQSRLARIAGTDCALGLAFLGSGTLIEGWACYVEDLLMEAPGFYTPEEILLLKQFERRNAASVLVDIKLHLGDWSLDEAMAFYREAGFAAARVEGEVVRNSMLPGSRLMYWLGVEGIKSLRQRWKGDTLGFHDHLLSYGHMPLAWISEEMERAGHLNP</sequence>
<accession>A0A0F5L0W7</accession>
<dbReference type="OrthoDB" id="7937304at2"/>